<evidence type="ECO:0000256" key="1">
    <source>
        <dbReference type="SAM" id="Coils"/>
    </source>
</evidence>
<name>A0A1I2ZVD6_9EURY</name>
<accession>A0A1I2ZVD6</accession>
<gene>
    <name evidence="3" type="ORF">SAMN04488066_103170</name>
</gene>
<reference evidence="3 4" key="1">
    <citation type="submission" date="2016-10" db="EMBL/GenBank/DDBJ databases">
        <authorList>
            <person name="Varghese N."/>
            <person name="Submissions S."/>
        </authorList>
    </citation>
    <scope>NUCLEOTIDE SEQUENCE [LARGE SCALE GENOMIC DNA]</scope>
    <source>
        <strain evidence="3 4">CGMCC 1.6377</strain>
    </source>
</reference>
<evidence type="ECO:0000256" key="2">
    <source>
        <dbReference type="SAM" id="MobiDB-lite"/>
    </source>
</evidence>
<dbReference type="RefSeq" id="WP_149783592.1">
    <property type="nucleotide sequence ID" value="NZ_BAAADP010000001.1"/>
</dbReference>
<proteinExistence type="predicted"/>
<dbReference type="AlphaFoldDB" id="A0A1I2ZVD6"/>
<keyword evidence="4" id="KW-1185">Reference proteome</keyword>
<evidence type="ECO:0000313" key="4">
    <source>
        <dbReference type="Proteomes" id="UP000323537"/>
    </source>
</evidence>
<dbReference type="EMBL" id="FOPZ01000003">
    <property type="protein sequence ID" value="SFH41783.1"/>
    <property type="molecule type" value="Genomic_DNA"/>
</dbReference>
<evidence type="ECO:0000313" key="3">
    <source>
        <dbReference type="EMBL" id="SFH41783.1"/>
    </source>
</evidence>
<dbReference type="OrthoDB" id="327803at2157"/>
<keyword evidence="1" id="KW-0175">Coiled coil</keyword>
<feature type="region of interest" description="Disordered" evidence="2">
    <location>
        <begin position="120"/>
        <end position="141"/>
    </location>
</feature>
<organism evidence="3 4">
    <name type="scientific">Halorubrum aquaticum</name>
    <dbReference type="NCBI Taxonomy" id="387340"/>
    <lineage>
        <taxon>Archaea</taxon>
        <taxon>Methanobacteriati</taxon>
        <taxon>Methanobacteriota</taxon>
        <taxon>Stenosarchaea group</taxon>
        <taxon>Halobacteria</taxon>
        <taxon>Halobacteriales</taxon>
        <taxon>Haloferacaceae</taxon>
        <taxon>Halorubrum</taxon>
    </lineage>
</organism>
<feature type="coiled-coil region" evidence="1">
    <location>
        <begin position="43"/>
        <end position="73"/>
    </location>
</feature>
<dbReference type="Proteomes" id="UP000323537">
    <property type="component" value="Unassembled WGS sequence"/>
</dbReference>
<sequence length="166" mass="18956">MGLRDILDAAEAVGDRDEVRQSTFREEFEAYEAGETESFPRTREAIADERAALEELAEELDAEEGNIDQLIERTEFFTVDQAVRHREQTIKKLEAHNEHLREFHDAMTTALDRIETNLSELESSDPGSIEQDPQPPFERARNALDDHNEAVEDLSTNLTILNAYLP</sequence>
<protein>
    <submittedName>
        <fullName evidence="3">Uncharacterized protein</fullName>
    </submittedName>
</protein>